<evidence type="ECO:0000256" key="5">
    <source>
        <dbReference type="ARBA" id="ARBA00022692"/>
    </source>
</evidence>
<evidence type="ECO:0000256" key="1">
    <source>
        <dbReference type="ARBA" id="ARBA00004651"/>
    </source>
</evidence>
<accession>A0ABX1VAT3</accession>
<keyword evidence="3 10" id="KW-0813">Transport</keyword>
<evidence type="ECO:0000313" key="12">
    <source>
        <dbReference type="EMBL" id="NNJ24473.1"/>
    </source>
</evidence>
<feature type="compositionally biased region" description="Acidic residues" evidence="11">
    <location>
        <begin position="117"/>
        <end position="142"/>
    </location>
</feature>
<evidence type="ECO:0000256" key="9">
    <source>
        <dbReference type="ARBA" id="ARBA00023136"/>
    </source>
</evidence>
<dbReference type="PANTHER" id="PTHR34182">
    <property type="entry name" value="PROTEIN-EXPORT MEMBRANE PROTEIN SECG"/>
    <property type="match status" value="1"/>
</dbReference>
<name>A0ABX1VAT3_9PLAN</name>
<dbReference type="EMBL" id="WTPX01000009">
    <property type="protein sequence ID" value="NNJ24473.1"/>
    <property type="molecule type" value="Genomic_DNA"/>
</dbReference>
<evidence type="ECO:0000256" key="4">
    <source>
        <dbReference type="ARBA" id="ARBA00022475"/>
    </source>
</evidence>
<protein>
    <recommendedName>
        <fullName evidence="10">Protein-export membrane protein SecG</fullName>
    </recommendedName>
</protein>
<evidence type="ECO:0000256" key="7">
    <source>
        <dbReference type="ARBA" id="ARBA00022989"/>
    </source>
</evidence>
<feature type="transmembrane region" description="Helical" evidence="10">
    <location>
        <begin position="6"/>
        <end position="26"/>
    </location>
</feature>
<comment type="caution">
    <text evidence="12">The sequence shown here is derived from an EMBL/GenBank/DDBJ whole genome shotgun (WGS) entry which is preliminary data.</text>
</comment>
<gene>
    <name evidence="12" type="ORF">LzC2_05300</name>
</gene>
<evidence type="ECO:0000256" key="3">
    <source>
        <dbReference type="ARBA" id="ARBA00022448"/>
    </source>
</evidence>
<keyword evidence="4 10" id="KW-1003">Cell membrane</keyword>
<evidence type="ECO:0000256" key="10">
    <source>
        <dbReference type="RuleBase" id="RU365087"/>
    </source>
</evidence>
<keyword evidence="9 10" id="KW-0472">Membrane</keyword>
<organism evidence="12 13">
    <name type="scientific">Alienimonas chondri</name>
    <dbReference type="NCBI Taxonomy" id="2681879"/>
    <lineage>
        <taxon>Bacteria</taxon>
        <taxon>Pseudomonadati</taxon>
        <taxon>Planctomycetota</taxon>
        <taxon>Planctomycetia</taxon>
        <taxon>Planctomycetales</taxon>
        <taxon>Planctomycetaceae</taxon>
        <taxon>Alienimonas</taxon>
    </lineage>
</organism>
<sequence length="151" mass="15125">MDIPYAALMMFALAGLSIVLILIILLQRGRGGGLAGAFGGAGGQSALGTRAGDVFTKITIGLAVAWIVLACVDIYVLKGATEKFEEAPNAGAATISPAAPEAGTTGGNEIPVLPADADAETDVEGADPVGEEDDVDPFEATEGDPVLPGDE</sequence>
<evidence type="ECO:0000256" key="11">
    <source>
        <dbReference type="SAM" id="MobiDB-lite"/>
    </source>
</evidence>
<comment type="caution">
    <text evidence="10">Lacks conserved residue(s) required for the propagation of feature annotation.</text>
</comment>
<keyword evidence="13" id="KW-1185">Reference proteome</keyword>
<evidence type="ECO:0000256" key="6">
    <source>
        <dbReference type="ARBA" id="ARBA00022927"/>
    </source>
</evidence>
<evidence type="ECO:0000313" key="13">
    <source>
        <dbReference type="Proteomes" id="UP000609651"/>
    </source>
</evidence>
<reference evidence="12 13" key="1">
    <citation type="journal article" date="2020" name="Syst. Appl. Microbiol.">
        <title>Alienimonas chondri sp. nov., a novel planctomycete isolated from the biofilm of the red alga Chondrus crispus.</title>
        <authorList>
            <person name="Vitorino I."/>
            <person name="Albuquerque L."/>
            <person name="Wiegand S."/>
            <person name="Kallscheuer N."/>
            <person name="da Costa M.S."/>
            <person name="Lobo-da-Cunha A."/>
            <person name="Jogler C."/>
            <person name="Lage O.M."/>
        </authorList>
    </citation>
    <scope>NUCLEOTIDE SEQUENCE [LARGE SCALE GENOMIC DNA]</scope>
    <source>
        <strain evidence="12 13">LzC2</strain>
    </source>
</reference>
<dbReference type="NCBIfam" id="TIGR00810">
    <property type="entry name" value="secG"/>
    <property type="match status" value="1"/>
</dbReference>
<feature type="region of interest" description="Disordered" evidence="11">
    <location>
        <begin position="87"/>
        <end position="151"/>
    </location>
</feature>
<proteinExistence type="inferred from homology"/>
<dbReference type="RefSeq" id="WP_171183452.1">
    <property type="nucleotide sequence ID" value="NZ_WTPX01000009.1"/>
</dbReference>
<dbReference type="Proteomes" id="UP000609651">
    <property type="component" value="Unassembled WGS sequence"/>
</dbReference>
<comment type="subcellular location">
    <subcellularLocation>
        <location evidence="1 10">Cell membrane</location>
        <topology evidence="1 10">Multi-pass membrane protein</topology>
    </subcellularLocation>
</comment>
<dbReference type="Pfam" id="PF03840">
    <property type="entry name" value="SecG"/>
    <property type="match status" value="1"/>
</dbReference>
<evidence type="ECO:0000256" key="2">
    <source>
        <dbReference type="ARBA" id="ARBA00008445"/>
    </source>
</evidence>
<feature type="transmembrane region" description="Helical" evidence="10">
    <location>
        <begin position="33"/>
        <end position="52"/>
    </location>
</feature>
<feature type="transmembrane region" description="Helical" evidence="10">
    <location>
        <begin position="58"/>
        <end position="77"/>
    </location>
</feature>
<comment type="function">
    <text evidence="10">Involved in protein export. Participates in an early event of protein translocation.</text>
</comment>
<comment type="similarity">
    <text evidence="2 10">Belongs to the SecG family.</text>
</comment>
<keyword evidence="5 10" id="KW-0812">Transmembrane</keyword>
<dbReference type="PANTHER" id="PTHR34182:SF1">
    <property type="entry name" value="PROTEIN-EXPORT MEMBRANE PROTEIN SECG"/>
    <property type="match status" value="1"/>
</dbReference>
<keyword evidence="7 10" id="KW-1133">Transmembrane helix</keyword>
<evidence type="ECO:0000256" key="8">
    <source>
        <dbReference type="ARBA" id="ARBA00023010"/>
    </source>
</evidence>
<keyword evidence="8 10" id="KW-0811">Translocation</keyword>
<keyword evidence="6 10" id="KW-0653">Protein transport</keyword>
<dbReference type="InterPro" id="IPR004692">
    <property type="entry name" value="SecG"/>
</dbReference>